<dbReference type="EMBL" id="CP015506">
    <property type="protein sequence ID" value="AND40922.1"/>
    <property type="molecule type" value="Genomic_DNA"/>
</dbReference>
<dbReference type="eggNOG" id="ENOG5030CVW">
    <property type="taxonomic scope" value="Bacteria"/>
</dbReference>
<evidence type="ECO:0000313" key="2">
    <source>
        <dbReference type="Proteomes" id="UP000077856"/>
    </source>
</evidence>
<name>A0A160MD57_9BACI</name>
<dbReference type="Proteomes" id="UP000077856">
    <property type="component" value="Chromosome"/>
</dbReference>
<dbReference type="RefSeq" id="WP_019382493.1">
    <property type="nucleotide sequence ID" value="NZ_CP015506.1"/>
</dbReference>
<proteinExistence type="predicted"/>
<evidence type="ECO:0000313" key="1">
    <source>
        <dbReference type="EMBL" id="AND40922.1"/>
    </source>
</evidence>
<dbReference type="KEGG" id="bon:A361_17785"/>
<dbReference type="AlphaFoldDB" id="A0A160MD57"/>
<sequence length="154" mass="18013">MICLCEELSLSYCGLDGKIAILEDKHTVLKNFGLNDGSWLNLWNIDCRLLTMFYQSLDAHYDWFIVVYDYEKFCSDREIKEAIIWHEIGHITYPAGKNIICTDTEVQCDRVAIDYGQKEGIKKILDLTLKMARSLNNEVLLNMTKERQKQLHFI</sequence>
<gene>
    <name evidence="1" type="ORF">A361_17785</name>
</gene>
<organism evidence="1 2">
    <name type="scientific">Cytobacillus oceanisediminis 2691</name>
    <dbReference type="NCBI Taxonomy" id="1196031"/>
    <lineage>
        <taxon>Bacteria</taxon>
        <taxon>Bacillati</taxon>
        <taxon>Bacillota</taxon>
        <taxon>Bacilli</taxon>
        <taxon>Bacillales</taxon>
        <taxon>Bacillaceae</taxon>
        <taxon>Cytobacillus</taxon>
    </lineage>
</organism>
<accession>A0A160MD57</accession>
<protein>
    <submittedName>
        <fullName evidence="1">Uncharacterized protein</fullName>
    </submittedName>
</protein>
<reference evidence="1 2" key="1">
    <citation type="submission" date="2016-04" db="EMBL/GenBank/DDBJ databases">
        <title>Complete genome sequence of Bacillus oceanisediminis strain 2691.</title>
        <authorList>
            <person name="Jeong H."/>
            <person name="Kim H.J."/>
            <person name="Lee D.-W."/>
        </authorList>
    </citation>
    <scope>NUCLEOTIDE SEQUENCE [LARGE SCALE GENOMIC DNA]</scope>
    <source>
        <strain evidence="1 2">2691</strain>
    </source>
</reference>